<dbReference type="SUPFAM" id="SSF52266">
    <property type="entry name" value="SGNH hydrolase"/>
    <property type="match status" value="1"/>
</dbReference>
<protein>
    <submittedName>
        <fullName evidence="4">SGNH/GDSL hydrolase family protein</fullName>
    </submittedName>
</protein>
<feature type="domain" description="SGNH hydrolase-type esterase" evidence="3">
    <location>
        <begin position="239"/>
        <end position="429"/>
    </location>
</feature>
<feature type="transmembrane region" description="Helical" evidence="2">
    <location>
        <begin position="20"/>
        <end position="39"/>
    </location>
</feature>
<dbReference type="CDD" id="cd01830">
    <property type="entry name" value="XynE_like"/>
    <property type="match status" value="1"/>
</dbReference>
<dbReference type="AlphaFoldDB" id="A0A372M167"/>
<evidence type="ECO:0000256" key="2">
    <source>
        <dbReference type="SAM" id="Phobius"/>
    </source>
</evidence>
<keyword evidence="4" id="KW-0378">Hydrolase</keyword>
<gene>
    <name evidence="4" type="ORF">DY218_21530</name>
</gene>
<feature type="compositionally biased region" description="Low complexity" evidence="1">
    <location>
        <begin position="57"/>
        <end position="74"/>
    </location>
</feature>
<sequence>MTRRDEGGLGGLSPVRSSALLAGMVALVLLVSVAIYVVAARDGDDGGVQAGGRTPQSSAAPASSGSWVGTWSSSPAGAEPRTLRGYPGRSIRNVVHTSVGGSSVRITLSNLYGQEPLSITHGSVAVAAAPSNPTAAAGTLRRLTFGGNHSVVIAPGEQVVSDAARLQVPSDADLLVTTFSPTASGPVTYHPHARQISYVARGDRTEDPRGDAYTQQSPYWRYLTAVDVLSREADGTVVVIGDSLTDGISATMGANSRWTDVLSDRLRDEAGAPRYSVINQGISGNRVLSDGLGRPADNPSGLSRFQRDVLGRSGVKAVVIALGVNDILRNPHQTDPQKITDGLRELTRQAHARGLRVVGATLMPFGGHRGYSPQLDAVRRAVNTQIRSGKVFDEVVDFDRALRDPYQPVKLRAPFDSGDHLHPSDAGFRKMGEAFNLSHLKGSTPAEL</sequence>
<evidence type="ECO:0000313" key="4">
    <source>
        <dbReference type="EMBL" id="RFU84631.1"/>
    </source>
</evidence>
<evidence type="ECO:0000259" key="3">
    <source>
        <dbReference type="Pfam" id="PF13472"/>
    </source>
</evidence>
<dbReference type="InterPro" id="IPR036514">
    <property type="entry name" value="SGNH_hydro_sf"/>
</dbReference>
<keyword evidence="2" id="KW-0812">Transmembrane</keyword>
<dbReference type="GO" id="GO:0016787">
    <property type="term" value="F:hydrolase activity"/>
    <property type="evidence" value="ECO:0007669"/>
    <property type="project" value="UniProtKB-KW"/>
</dbReference>
<accession>A0A372M167</accession>
<dbReference type="Gene3D" id="3.40.50.1110">
    <property type="entry name" value="SGNH hydrolase"/>
    <property type="match status" value="1"/>
</dbReference>
<dbReference type="Pfam" id="PF13472">
    <property type="entry name" value="Lipase_GDSL_2"/>
    <property type="match status" value="1"/>
</dbReference>
<keyword evidence="2" id="KW-1133">Transmembrane helix</keyword>
<evidence type="ECO:0000313" key="5">
    <source>
        <dbReference type="Proteomes" id="UP000263094"/>
    </source>
</evidence>
<comment type="caution">
    <text evidence="4">The sequence shown here is derived from an EMBL/GenBank/DDBJ whole genome shotgun (WGS) entry which is preliminary data.</text>
</comment>
<dbReference type="RefSeq" id="WP_128557739.1">
    <property type="nucleotide sequence ID" value="NZ_QUAK01000117.1"/>
</dbReference>
<dbReference type="PANTHER" id="PTHR43784:SF2">
    <property type="entry name" value="GDSL-LIKE LIPASE_ACYLHYDROLASE, PUTATIVE (AFU_ORTHOLOGUE AFUA_2G00820)-RELATED"/>
    <property type="match status" value="1"/>
</dbReference>
<dbReference type="PANTHER" id="PTHR43784">
    <property type="entry name" value="GDSL-LIKE LIPASE/ACYLHYDROLASE, PUTATIVE (AFU_ORTHOLOGUE AFUA_2G00820)-RELATED"/>
    <property type="match status" value="1"/>
</dbReference>
<keyword evidence="5" id="KW-1185">Reference proteome</keyword>
<proteinExistence type="predicted"/>
<evidence type="ECO:0000256" key="1">
    <source>
        <dbReference type="SAM" id="MobiDB-lite"/>
    </source>
</evidence>
<dbReference type="EMBL" id="QUAK01000117">
    <property type="protein sequence ID" value="RFU84631.1"/>
    <property type="molecule type" value="Genomic_DNA"/>
</dbReference>
<reference evidence="4 5" key="1">
    <citation type="submission" date="2018-08" db="EMBL/GenBank/DDBJ databases">
        <title>Isolation, diversity and antifungal activity of Actinobacteria from wheat.</title>
        <authorList>
            <person name="Han C."/>
        </authorList>
    </citation>
    <scope>NUCLEOTIDE SEQUENCE [LARGE SCALE GENOMIC DNA]</scope>
    <source>
        <strain evidence="4 5">NEAU-YY421</strain>
    </source>
</reference>
<feature type="region of interest" description="Disordered" evidence="1">
    <location>
        <begin position="47"/>
        <end position="86"/>
    </location>
</feature>
<name>A0A372M167_9ACTN</name>
<keyword evidence="2" id="KW-0472">Membrane</keyword>
<organism evidence="4 5">
    <name type="scientific">Streptomyces triticagri</name>
    <dbReference type="NCBI Taxonomy" id="2293568"/>
    <lineage>
        <taxon>Bacteria</taxon>
        <taxon>Bacillati</taxon>
        <taxon>Actinomycetota</taxon>
        <taxon>Actinomycetes</taxon>
        <taxon>Kitasatosporales</taxon>
        <taxon>Streptomycetaceae</taxon>
        <taxon>Streptomyces</taxon>
    </lineage>
</organism>
<dbReference type="Proteomes" id="UP000263094">
    <property type="component" value="Unassembled WGS sequence"/>
</dbReference>
<dbReference type="InterPro" id="IPR053140">
    <property type="entry name" value="GDSL_Rv0518-like"/>
</dbReference>
<dbReference type="InterPro" id="IPR013830">
    <property type="entry name" value="SGNH_hydro"/>
</dbReference>
<dbReference type="OrthoDB" id="1828825at2"/>